<feature type="compositionally biased region" description="Polar residues" evidence="1">
    <location>
        <begin position="210"/>
        <end position="224"/>
    </location>
</feature>
<dbReference type="CDD" id="cd14688">
    <property type="entry name" value="bZIP_YAP"/>
    <property type="match status" value="1"/>
</dbReference>
<evidence type="ECO:0000313" key="3">
    <source>
        <dbReference type="Proteomes" id="UP000664534"/>
    </source>
</evidence>
<feature type="region of interest" description="Disordered" evidence="1">
    <location>
        <begin position="152"/>
        <end position="267"/>
    </location>
</feature>
<organism evidence="2 3">
    <name type="scientific">Imshaugia aleurites</name>
    <dbReference type="NCBI Taxonomy" id="172621"/>
    <lineage>
        <taxon>Eukaryota</taxon>
        <taxon>Fungi</taxon>
        <taxon>Dikarya</taxon>
        <taxon>Ascomycota</taxon>
        <taxon>Pezizomycotina</taxon>
        <taxon>Lecanoromycetes</taxon>
        <taxon>OSLEUM clade</taxon>
        <taxon>Lecanoromycetidae</taxon>
        <taxon>Lecanorales</taxon>
        <taxon>Lecanorineae</taxon>
        <taxon>Parmeliaceae</taxon>
        <taxon>Imshaugia</taxon>
    </lineage>
</organism>
<accession>A0A8H3IF06</accession>
<evidence type="ECO:0000256" key="1">
    <source>
        <dbReference type="SAM" id="MobiDB-lite"/>
    </source>
</evidence>
<comment type="caution">
    <text evidence="2">The sequence shown here is derived from an EMBL/GenBank/DDBJ whole genome shotgun (WGS) entry which is preliminary data.</text>
</comment>
<feature type="compositionally biased region" description="Low complexity" evidence="1">
    <location>
        <begin position="168"/>
        <end position="181"/>
    </location>
</feature>
<sequence>MDNAPGTRQYSGSNSKSIPVNSPTNPQASGKKRRTSTSGRGVANLNPEQLKKKRANDREAQRAIRERTKGQIESLERKIHELTSQQPYQELQHAIRQKELVDAENEEIKKRLDSVLSIIQPIVGGDRIPGSVIATPRHEPGGLPLMRTSDIHVGHPISPRASTYNNIPSGASTSSTNNGSPHQAHRHTPPHISQVTYTSQPNPYAPVSILEQQQPSVSRGLQSRSSDEKLDVRYVLPKLRDHRDRRQQYEGDRTPSLPPSSALPMNPLSPNHNARDHYGNQIFACSAPVRNIRTCPLDGLLLDFLSERRQRAIEGMPNGELVGPAYPSVVSLLKPQGSLTSHPLSKVFTDMLITFPDLSTLPEQVAVLYIMFLIMRWQISPTQENYDRLPEWVTPRPSQLFTLHPAWIDYLPWPRMRDRLVQTYPSIHFDDFFIPYTTTLSVNWTYEAPDTLLSKEGTEELFINPVFERHIRDLKNWTLGPTFAKAHPSLAETCTIKPDNRRRNS</sequence>
<evidence type="ECO:0000313" key="2">
    <source>
        <dbReference type="EMBL" id="CAF9918355.1"/>
    </source>
</evidence>
<dbReference type="Proteomes" id="UP000664534">
    <property type="component" value="Unassembled WGS sequence"/>
</dbReference>
<feature type="compositionally biased region" description="Polar residues" evidence="1">
    <location>
        <begin position="191"/>
        <end position="202"/>
    </location>
</feature>
<dbReference type="AlphaFoldDB" id="A0A8H3IF06"/>
<protein>
    <recommendedName>
        <fullName evidence="4">BZIP transcription factor</fullName>
    </recommendedName>
</protein>
<evidence type="ECO:0008006" key="4">
    <source>
        <dbReference type="Google" id="ProtNLM"/>
    </source>
</evidence>
<dbReference type="PANTHER" id="PTHR37012:SF2">
    <property type="entry name" value="BZIP DOMAIN-CONTAINING PROTEIN-RELATED"/>
    <property type="match status" value="1"/>
</dbReference>
<dbReference type="PANTHER" id="PTHR37012">
    <property type="entry name" value="B-ZIP TRANSCRIPTION FACTOR (EUROFUNG)-RELATED"/>
    <property type="match status" value="1"/>
</dbReference>
<proteinExistence type="predicted"/>
<reference evidence="2" key="1">
    <citation type="submission" date="2021-03" db="EMBL/GenBank/DDBJ databases">
        <authorList>
            <person name="Tagirdzhanova G."/>
        </authorList>
    </citation>
    <scope>NUCLEOTIDE SEQUENCE</scope>
</reference>
<keyword evidence="3" id="KW-1185">Reference proteome</keyword>
<dbReference type="EMBL" id="CAJPDT010000020">
    <property type="protein sequence ID" value="CAF9918355.1"/>
    <property type="molecule type" value="Genomic_DNA"/>
</dbReference>
<dbReference type="Gene3D" id="1.20.5.170">
    <property type="match status" value="1"/>
</dbReference>
<dbReference type="OrthoDB" id="4161589at2759"/>
<name>A0A8H3IF06_9LECA</name>
<dbReference type="Pfam" id="PF11905">
    <property type="entry name" value="DUF3425"/>
    <property type="match status" value="1"/>
</dbReference>
<feature type="region of interest" description="Disordered" evidence="1">
    <location>
        <begin position="1"/>
        <end position="59"/>
    </location>
</feature>
<feature type="compositionally biased region" description="Basic and acidic residues" evidence="1">
    <location>
        <begin position="225"/>
        <end position="253"/>
    </location>
</feature>
<feature type="compositionally biased region" description="Polar residues" evidence="1">
    <location>
        <begin position="1"/>
        <end position="28"/>
    </location>
</feature>
<dbReference type="InterPro" id="IPR021833">
    <property type="entry name" value="DUF3425"/>
</dbReference>
<gene>
    <name evidence="2" type="ORF">IMSHALPRED_004286</name>
</gene>